<evidence type="ECO:0000313" key="1">
    <source>
        <dbReference type="EMBL" id="KAL2322317.1"/>
    </source>
</evidence>
<reference evidence="1 2" key="1">
    <citation type="submission" date="2024-08" db="EMBL/GenBank/DDBJ databases">
        <title>Insights into the chromosomal genome structure of Flemingia macrophylla.</title>
        <authorList>
            <person name="Ding Y."/>
            <person name="Zhao Y."/>
            <person name="Bi W."/>
            <person name="Wu M."/>
            <person name="Zhao G."/>
            <person name="Gong Y."/>
            <person name="Li W."/>
            <person name="Zhang P."/>
        </authorList>
    </citation>
    <scope>NUCLEOTIDE SEQUENCE [LARGE SCALE GENOMIC DNA]</scope>
    <source>
        <strain evidence="1">DYQJB</strain>
        <tissue evidence="1">Leaf</tissue>
    </source>
</reference>
<name>A0ABD1LFK2_9FABA</name>
<sequence>MKTPLMKIRGSNESSATLNEEFQNVVASFNGNNPANDSIQINGKIIEGYKYKKTVEEQVTSN</sequence>
<dbReference type="AlphaFoldDB" id="A0ABD1LFK2"/>
<accession>A0ABD1LFK2</accession>
<dbReference type="EMBL" id="JBGMDY010000009">
    <property type="protein sequence ID" value="KAL2322317.1"/>
    <property type="molecule type" value="Genomic_DNA"/>
</dbReference>
<keyword evidence="2" id="KW-1185">Reference proteome</keyword>
<protein>
    <submittedName>
        <fullName evidence="1">Uncharacterized protein</fullName>
    </submittedName>
</protein>
<gene>
    <name evidence="1" type="ORF">Fmac_026696</name>
</gene>
<evidence type="ECO:0000313" key="2">
    <source>
        <dbReference type="Proteomes" id="UP001603857"/>
    </source>
</evidence>
<organism evidence="1 2">
    <name type="scientific">Flemingia macrophylla</name>
    <dbReference type="NCBI Taxonomy" id="520843"/>
    <lineage>
        <taxon>Eukaryota</taxon>
        <taxon>Viridiplantae</taxon>
        <taxon>Streptophyta</taxon>
        <taxon>Embryophyta</taxon>
        <taxon>Tracheophyta</taxon>
        <taxon>Spermatophyta</taxon>
        <taxon>Magnoliopsida</taxon>
        <taxon>eudicotyledons</taxon>
        <taxon>Gunneridae</taxon>
        <taxon>Pentapetalae</taxon>
        <taxon>rosids</taxon>
        <taxon>fabids</taxon>
        <taxon>Fabales</taxon>
        <taxon>Fabaceae</taxon>
        <taxon>Papilionoideae</taxon>
        <taxon>50 kb inversion clade</taxon>
        <taxon>NPAAA clade</taxon>
        <taxon>indigoferoid/millettioid clade</taxon>
        <taxon>Phaseoleae</taxon>
        <taxon>Flemingia</taxon>
    </lineage>
</organism>
<comment type="caution">
    <text evidence="1">The sequence shown here is derived from an EMBL/GenBank/DDBJ whole genome shotgun (WGS) entry which is preliminary data.</text>
</comment>
<proteinExistence type="predicted"/>
<dbReference type="Proteomes" id="UP001603857">
    <property type="component" value="Unassembled WGS sequence"/>
</dbReference>